<dbReference type="VEuPathDB" id="FungiDB:P168DRAFT_35304"/>
<dbReference type="GeneID" id="36549424"/>
<reference evidence="1" key="1">
    <citation type="submission" date="2016-12" db="EMBL/GenBank/DDBJ databases">
        <title>The genomes of Aspergillus section Nigri reveals drivers in fungal speciation.</title>
        <authorList>
            <consortium name="DOE Joint Genome Institute"/>
            <person name="Vesth T.C."/>
            <person name="Nybo J."/>
            <person name="Theobald S."/>
            <person name="Brandl J."/>
            <person name="Frisvad J.C."/>
            <person name="Nielsen K.F."/>
            <person name="Lyhne E.K."/>
            <person name="Kogle M.E."/>
            <person name="Kuo A."/>
            <person name="Riley R."/>
            <person name="Clum A."/>
            <person name="Nolan M."/>
            <person name="Lipzen A."/>
            <person name="Salamov A."/>
            <person name="Henrissat B."/>
            <person name="Wiebenga A."/>
            <person name="De vries R.P."/>
            <person name="Grigoriev I.V."/>
            <person name="Mortensen U.H."/>
            <person name="Andersen M.R."/>
            <person name="Baker S.E."/>
        </authorList>
    </citation>
    <scope>NUCLEOTIDE SEQUENCE</scope>
    <source>
        <strain evidence="1">IBT 28561</strain>
    </source>
</reference>
<accession>A0A2I1DHQ7</accession>
<protein>
    <submittedName>
        <fullName evidence="1">Uncharacterized protein</fullName>
    </submittedName>
</protein>
<gene>
    <name evidence="1" type="ORF">P168DRAFT_35304</name>
</gene>
<organism evidence="1 2">
    <name type="scientific">Aspergillus campestris (strain IBT 28561)</name>
    <dbReference type="NCBI Taxonomy" id="1392248"/>
    <lineage>
        <taxon>Eukaryota</taxon>
        <taxon>Fungi</taxon>
        <taxon>Dikarya</taxon>
        <taxon>Ascomycota</taxon>
        <taxon>Pezizomycotina</taxon>
        <taxon>Eurotiomycetes</taxon>
        <taxon>Eurotiomycetidae</taxon>
        <taxon>Eurotiales</taxon>
        <taxon>Aspergillaceae</taxon>
        <taxon>Aspergillus</taxon>
        <taxon>Aspergillus subgen. Circumdati</taxon>
    </lineage>
</organism>
<dbReference type="AlphaFoldDB" id="A0A2I1DHQ7"/>
<evidence type="ECO:0000313" key="2">
    <source>
        <dbReference type="Proteomes" id="UP000234254"/>
    </source>
</evidence>
<proteinExistence type="predicted"/>
<sequence length="87" mass="9868">MPITAQDMSRSTGRRIQFSTGRMNIVQPVPAAWYSGRCRHCRIHHHAVLLAACGNISNAYKHTVYYPPLPDVLHLDIVWIWAGSSLR</sequence>
<keyword evidence="2" id="KW-1185">Reference proteome</keyword>
<dbReference type="EMBL" id="MSFM01000001">
    <property type="protein sequence ID" value="PKY09399.1"/>
    <property type="molecule type" value="Genomic_DNA"/>
</dbReference>
<dbReference type="RefSeq" id="XP_024697993.1">
    <property type="nucleotide sequence ID" value="XM_024841895.1"/>
</dbReference>
<name>A0A2I1DHQ7_ASPC2</name>
<comment type="caution">
    <text evidence="1">The sequence shown here is derived from an EMBL/GenBank/DDBJ whole genome shotgun (WGS) entry which is preliminary data.</text>
</comment>
<dbReference type="Proteomes" id="UP000234254">
    <property type="component" value="Unassembled WGS sequence"/>
</dbReference>
<evidence type="ECO:0000313" key="1">
    <source>
        <dbReference type="EMBL" id="PKY09399.1"/>
    </source>
</evidence>